<accession>Q1PF80</accession>
<name>Q1PF80_ARATH</name>
<sequence length="52" mass="5975">MWINLVYVHEFVLFTSLLNCISLQIADSTSVAPTEDLIYAKKPHMGRMSFRS</sequence>
<evidence type="ECO:0000256" key="1">
    <source>
        <dbReference type="SAM" id="SignalP"/>
    </source>
</evidence>
<evidence type="ECO:0008006" key="3">
    <source>
        <dbReference type="Google" id="ProtNLM"/>
    </source>
</evidence>
<protein>
    <recommendedName>
        <fullName evidence="3">Transmembrane protein</fullName>
    </recommendedName>
</protein>
<feature type="chain" id="PRO_5004195443" description="Transmembrane protein" evidence="1">
    <location>
        <begin position="29"/>
        <end position="52"/>
    </location>
</feature>
<evidence type="ECO:0000313" key="2">
    <source>
        <dbReference type="EMBL" id="ABE65805.1"/>
    </source>
</evidence>
<keyword evidence="1" id="KW-0732">Signal</keyword>
<dbReference type="AlphaFoldDB" id="Q1PF80"/>
<gene>
    <name evidence="2" type="ordered locus">At2g12170</name>
</gene>
<organism evidence="2">
    <name type="scientific">Arabidopsis thaliana</name>
    <name type="common">Mouse-ear cress</name>
    <dbReference type="NCBI Taxonomy" id="3702"/>
    <lineage>
        <taxon>Eukaryota</taxon>
        <taxon>Viridiplantae</taxon>
        <taxon>Streptophyta</taxon>
        <taxon>Embryophyta</taxon>
        <taxon>Tracheophyta</taxon>
        <taxon>Spermatophyta</taxon>
        <taxon>Magnoliopsida</taxon>
        <taxon>eudicotyledons</taxon>
        <taxon>Gunneridae</taxon>
        <taxon>Pentapetalae</taxon>
        <taxon>rosids</taxon>
        <taxon>malvids</taxon>
        <taxon>Brassicales</taxon>
        <taxon>Brassicaceae</taxon>
        <taxon>Camelineae</taxon>
        <taxon>Arabidopsis</taxon>
    </lineage>
</organism>
<proteinExistence type="evidence at transcript level"/>
<reference evidence="2" key="1">
    <citation type="submission" date="2006-03" db="EMBL/GenBank/DDBJ databases">
        <authorList>
            <person name="Underwood B.A."/>
            <person name="Xiao Y."/>
            <person name="Moskal W."/>
            <person name="Monaghan E."/>
            <person name="Wang W."/>
            <person name="Redman J."/>
            <person name="Wu H.C."/>
            <person name="Utterback T."/>
            <person name="Town C.D."/>
        </authorList>
    </citation>
    <scope>NUCLEOTIDE SEQUENCE</scope>
</reference>
<feature type="signal peptide" evidence="1">
    <location>
        <begin position="1"/>
        <end position="28"/>
    </location>
</feature>
<dbReference type="EMBL" id="DQ446486">
    <property type="protein sequence ID" value="ABE65805.1"/>
    <property type="molecule type" value="mRNA"/>
</dbReference>